<proteinExistence type="predicted"/>
<evidence type="ECO:0000313" key="2">
    <source>
        <dbReference type="EMBL" id="GFJ92541.1"/>
    </source>
</evidence>
<dbReference type="InterPro" id="IPR025375">
    <property type="entry name" value="DUF4365"/>
</dbReference>
<comment type="caution">
    <text evidence="2">The sequence shown here is derived from an EMBL/GenBank/DDBJ whole genome shotgun (WGS) entry which is preliminary data.</text>
</comment>
<keyword evidence="3" id="KW-1185">Reference proteome</keyword>
<feature type="domain" description="DUF4365" evidence="1">
    <location>
        <begin position="13"/>
        <end position="161"/>
    </location>
</feature>
<evidence type="ECO:0000259" key="1">
    <source>
        <dbReference type="Pfam" id="PF14280"/>
    </source>
</evidence>
<dbReference type="Pfam" id="PF14280">
    <property type="entry name" value="DUF4365"/>
    <property type="match status" value="1"/>
</dbReference>
<evidence type="ECO:0000313" key="3">
    <source>
        <dbReference type="Proteomes" id="UP000482960"/>
    </source>
</evidence>
<dbReference type="EMBL" id="BLPG01000001">
    <property type="protein sequence ID" value="GFJ92541.1"/>
    <property type="molecule type" value="Genomic_DNA"/>
</dbReference>
<reference evidence="2 3" key="1">
    <citation type="submission" date="2020-03" db="EMBL/GenBank/DDBJ databases">
        <title>Whole genome shotgun sequence of Phytohabitans rumicis NBRC 108638.</title>
        <authorList>
            <person name="Komaki H."/>
            <person name="Tamura T."/>
        </authorList>
    </citation>
    <scope>NUCLEOTIDE SEQUENCE [LARGE SCALE GENOMIC DNA]</scope>
    <source>
        <strain evidence="2 3">NBRC 108638</strain>
    </source>
</reference>
<protein>
    <recommendedName>
        <fullName evidence="1">DUF4365 domain-containing protein</fullName>
    </recommendedName>
</protein>
<organism evidence="2 3">
    <name type="scientific">Phytohabitans rumicis</name>
    <dbReference type="NCBI Taxonomy" id="1076125"/>
    <lineage>
        <taxon>Bacteria</taxon>
        <taxon>Bacillati</taxon>
        <taxon>Actinomycetota</taxon>
        <taxon>Actinomycetes</taxon>
        <taxon>Micromonosporales</taxon>
        <taxon>Micromonosporaceae</taxon>
    </lineage>
</organism>
<name>A0A6V8LCN1_9ACTN</name>
<dbReference type="RefSeq" id="WP_246278165.1">
    <property type="nucleotide sequence ID" value="NZ_BAABJB010000011.1"/>
</dbReference>
<reference evidence="2 3" key="2">
    <citation type="submission" date="2020-03" db="EMBL/GenBank/DDBJ databases">
        <authorList>
            <person name="Ichikawa N."/>
            <person name="Kimura A."/>
            <person name="Kitahashi Y."/>
            <person name="Uohara A."/>
        </authorList>
    </citation>
    <scope>NUCLEOTIDE SEQUENCE [LARGE SCALE GENOMIC DNA]</scope>
    <source>
        <strain evidence="2 3">NBRC 108638</strain>
    </source>
</reference>
<gene>
    <name evidence="2" type="ORF">Prum_061830</name>
</gene>
<sequence>MPLENRVHQGLHGEAFIYALASAAGLCSARPAPDYDGIDWQIAHPGPKGALRSPKIELQVKTCSAPVERDDCWRYRLLVRHYNLLAGPGFQVPRHLALVIVPESAEHYAHCGPESMLLSHAGYWLSLADHEVLPEDDESPKTVAILVPKRNLLTVETLSALVSGDLKGATI</sequence>
<accession>A0A6V8LCN1</accession>
<dbReference type="Proteomes" id="UP000482960">
    <property type="component" value="Unassembled WGS sequence"/>
</dbReference>
<dbReference type="AlphaFoldDB" id="A0A6V8LCN1"/>